<gene>
    <name evidence="2" type="ordered locus">MTR_5g090095</name>
</gene>
<reference evidence="2 4" key="1">
    <citation type="journal article" date="2011" name="Nature">
        <title>The Medicago genome provides insight into the evolution of rhizobial symbioses.</title>
        <authorList>
            <person name="Young N.D."/>
            <person name="Debelle F."/>
            <person name="Oldroyd G.E."/>
            <person name="Geurts R."/>
            <person name="Cannon S.B."/>
            <person name="Udvardi M.K."/>
            <person name="Benedito V.A."/>
            <person name="Mayer K.F."/>
            <person name="Gouzy J."/>
            <person name="Schoof H."/>
            <person name="Van de Peer Y."/>
            <person name="Proost S."/>
            <person name="Cook D.R."/>
            <person name="Meyers B.C."/>
            <person name="Spannagl M."/>
            <person name="Cheung F."/>
            <person name="De Mita S."/>
            <person name="Krishnakumar V."/>
            <person name="Gundlach H."/>
            <person name="Zhou S."/>
            <person name="Mudge J."/>
            <person name="Bharti A.K."/>
            <person name="Murray J.D."/>
            <person name="Naoumkina M.A."/>
            <person name="Rosen B."/>
            <person name="Silverstein K.A."/>
            <person name="Tang H."/>
            <person name="Rombauts S."/>
            <person name="Zhao P.X."/>
            <person name="Zhou P."/>
            <person name="Barbe V."/>
            <person name="Bardou P."/>
            <person name="Bechner M."/>
            <person name="Bellec A."/>
            <person name="Berger A."/>
            <person name="Berges H."/>
            <person name="Bidwell S."/>
            <person name="Bisseling T."/>
            <person name="Choisne N."/>
            <person name="Couloux A."/>
            <person name="Denny R."/>
            <person name="Deshpande S."/>
            <person name="Dai X."/>
            <person name="Doyle J.J."/>
            <person name="Dudez A.M."/>
            <person name="Farmer A.D."/>
            <person name="Fouteau S."/>
            <person name="Franken C."/>
            <person name="Gibelin C."/>
            <person name="Gish J."/>
            <person name="Goldstein S."/>
            <person name="Gonzalez A.J."/>
            <person name="Green P.J."/>
            <person name="Hallab A."/>
            <person name="Hartog M."/>
            <person name="Hua A."/>
            <person name="Humphray S.J."/>
            <person name="Jeong D.H."/>
            <person name="Jing Y."/>
            <person name="Jocker A."/>
            <person name="Kenton S.M."/>
            <person name="Kim D.J."/>
            <person name="Klee K."/>
            <person name="Lai H."/>
            <person name="Lang C."/>
            <person name="Lin S."/>
            <person name="Macmil S.L."/>
            <person name="Magdelenat G."/>
            <person name="Matthews L."/>
            <person name="McCorrison J."/>
            <person name="Monaghan E.L."/>
            <person name="Mun J.H."/>
            <person name="Najar F.Z."/>
            <person name="Nicholson C."/>
            <person name="Noirot C."/>
            <person name="O'Bleness M."/>
            <person name="Paule C.R."/>
            <person name="Poulain J."/>
            <person name="Prion F."/>
            <person name="Qin B."/>
            <person name="Qu C."/>
            <person name="Retzel E.F."/>
            <person name="Riddle C."/>
            <person name="Sallet E."/>
            <person name="Samain S."/>
            <person name="Samson N."/>
            <person name="Sanders I."/>
            <person name="Saurat O."/>
            <person name="Scarpelli C."/>
            <person name="Schiex T."/>
            <person name="Segurens B."/>
            <person name="Severin A.J."/>
            <person name="Sherrier D.J."/>
            <person name="Shi R."/>
            <person name="Sims S."/>
            <person name="Singer S.R."/>
            <person name="Sinharoy S."/>
            <person name="Sterck L."/>
            <person name="Viollet A."/>
            <person name="Wang B.B."/>
            <person name="Wang K."/>
            <person name="Wang M."/>
            <person name="Wang X."/>
            <person name="Warfsmann J."/>
            <person name="Weissenbach J."/>
            <person name="White D.D."/>
            <person name="White J.D."/>
            <person name="Wiley G.B."/>
            <person name="Wincker P."/>
            <person name="Xing Y."/>
            <person name="Yang L."/>
            <person name="Yao Z."/>
            <person name="Ying F."/>
            <person name="Zhai J."/>
            <person name="Zhou L."/>
            <person name="Zuber A."/>
            <person name="Denarie J."/>
            <person name="Dixon R.A."/>
            <person name="May G.D."/>
            <person name="Schwartz D.C."/>
            <person name="Rogers J."/>
            <person name="Quetier F."/>
            <person name="Town C.D."/>
            <person name="Roe B.A."/>
        </authorList>
    </citation>
    <scope>NUCLEOTIDE SEQUENCE [LARGE SCALE GENOMIC DNA]</scope>
    <source>
        <strain evidence="2">A17</strain>
        <strain evidence="3 4">cv. Jemalong A17</strain>
    </source>
</reference>
<name>A0A072UFE5_MEDTR</name>
<accession>A0A072UFE5</accession>
<dbReference type="AlphaFoldDB" id="A0A072UFE5"/>
<reference evidence="3" key="3">
    <citation type="submission" date="2015-04" db="UniProtKB">
        <authorList>
            <consortium name="EnsemblPlants"/>
        </authorList>
    </citation>
    <scope>IDENTIFICATION</scope>
    <source>
        <strain evidence="3">cv. Jemalong A17</strain>
    </source>
</reference>
<feature type="region of interest" description="Disordered" evidence="1">
    <location>
        <begin position="26"/>
        <end position="61"/>
    </location>
</feature>
<dbReference type="EMBL" id="CM001221">
    <property type="protein sequence ID" value="KEH28387.1"/>
    <property type="molecule type" value="Genomic_DNA"/>
</dbReference>
<dbReference type="EnsemblPlants" id="KEH28387">
    <property type="protein sequence ID" value="KEH28387"/>
    <property type="gene ID" value="MTR_5g090095"/>
</dbReference>
<dbReference type="HOGENOM" id="CLU_1477279_0_0_1"/>
<evidence type="ECO:0000313" key="2">
    <source>
        <dbReference type="EMBL" id="KEH28387.1"/>
    </source>
</evidence>
<organism evidence="2 4">
    <name type="scientific">Medicago truncatula</name>
    <name type="common">Barrel medic</name>
    <name type="synonym">Medicago tribuloides</name>
    <dbReference type="NCBI Taxonomy" id="3880"/>
    <lineage>
        <taxon>Eukaryota</taxon>
        <taxon>Viridiplantae</taxon>
        <taxon>Streptophyta</taxon>
        <taxon>Embryophyta</taxon>
        <taxon>Tracheophyta</taxon>
        <taxon>Spermatophyta</taxon>
        <taxon>Magnoliopsida</taxon>
        <taxon>eudicotyledons</taxon>
        <taxon>Gunneridae</taxon>
        <taxon>Pentapetalae</taxon>
        <taxon>rosids</taxon>
        <taxon>fabids</taxon>
        <taxon>Fabales</taxon>
        <taxon>Fabaceae</taxon>
        <taxon>Papilionoideae</taxon>
        <taxon>50 kb inversion clade</taxon>
        <taxon>NPAAA clade</taxon>
        <taxon>Hologalegina</taxon>
        <taxon>IRL clade</taxon>
        <taxon>Trifolieae</taxon>
        <taxon>Medicago</taxon>
    </lineage>
</organism>
<reference evidence="2 4" key="2">
    <citation type="journal article" date="2014" name="BMC Genomics">
        <title>An improved genome release (version Mt4.0) for the model legume Medicago truncatula.</title>
        <authorList>
            <person name="Tang H."/>
            <person name="Krishnakumar V."/>
            <person name="Bidwell S."/>
            <person name="Rosen B."/>
            <person name="Chan A."/>
            <person name="Zhou S."/>
            <person name="Gentzbittel L."/>
            <person name="Childs K.L."/>
            <person name="Yandell M."/>
            <person name="Gundlach H."/>
            <person name="Mayer K.F."/>
            <person name="Schwartz D.C."/>
            <person name="Town C.D."/>
        </authorList>
    </citation>
    <scope>GENOME REANNOTATION</scope>
    <source>
        <strain evidence="2">A17</strain>
        <strain evidence="3 4">cv. Jemalong A17</strain>
    </source>
</reference>
<evidence type="ECO:0000256" key="1">
    <source>
        <dbReference type="SAM" id="MobiDB-lite"/>
    </source>
</evidence>
<keyword evidence="4" id="KW-1185">Reference proteome</keyword>
<proteinExistence type="predicted"/>
<dbReference type="Proteomes" id="UP000002051">
    <property type="component" value="Chromosome 5"/>
</dbReference>
<sequence>MKNCRNWLKRVFWFNGAQVNKIIVRTTSSDEESSETESPAKDLNRKRKSAVFGGGGGGGEVKNEIGNDEVASAEAEGFAGCGGGGLIGKVKNDAVFWINRRRCLDERFYLSSLSFDPTDTNVGDPSDTEFHPHPYPMMPRCLTIIMSSTLFPMVELTGDSNTDDDDERANDRGIHECDYFSNL</sequence>
<protein>
    <submittedName>
        <fullName evidence="2 3">Uncharacterized protein</fullName>
    </submittedName>
</protein>
<evidence type="ECO:0000313" key="3">
    <source>
        <dbReference type="EnsemblPlants" id="KEH28387"/>
    </source>
</evidence>
<evidence type="ECO:0000313" key="4">
    <source>
        <dbReference type="Proteomes" id="UP000002051"/>
    </source>
</evidence>